<dbReference type="InterPro" id="IPR008928">
    <property type="entry name" value="6-hairpin_glycosidase_sf"/>
</dbReference>
<dbReference type="InterPro" id="IPR013783">
    <property type="entry name" value="Ig-like_fold"/>
</dbReference>
<organism evidence="8 9">
    <name type="scientific">Antiquaquibacter soli</name>
    <dbReference type="NCBI Taxonomy" id="3064523"/>
    <lineage>
        <taxon>Bacteria</taxon>
        <taxon>Bacillati</taxon>
        <taxon>Actinomycetota</taxon>
        <taxon>Actinomycetes</taxon>
        <taxon>Micrococcales</taxon>
        <taxon>Microbacteriaceae</taxon>
        <taxon>Antiquaquibacter</taxon>
    </lineage>
</organism>
<dbReference type="PANTHER" id="PTHR33307">
    <property type="entry name" value="ALPHA-RHAMNOSIDASE (EUROFUNG)"/>
    <property type="match status" value="1"/>
</dbReference>
<name>A0ABT9BNZ7_9MICO</name>
<dbReference type="RefSeq" id="WP_305003187.1">
    <property type="nucleotide sequence ID" value="NZ_JAUQUB010000002.1"/>
</dbReference>
<proteinExistence type="predicted"/>
<dbReference type="InterPro" id="IPR013737">
    <property type="entry name" value="Bac_rhamnosid_N"/>
</dbReference>
<dbReference type="InterPro" id="IPR035396">
    <property type="entry name" value="Bac_rhamnosid6H"/>
</dbReference>
<feature type="domain" description="Alpha-L-rhamnosidase C-terminal" evidence="7">
    <location>
        <begin position="762"/>
        <end position="832"/>
    </location>
</feature>
<sequence>MTGLAPGPVRFEHLGADVVGIGRDRPRLSWDLPLGLRQSVSELRIGDRVFAGDDSRVLVAWPDAPLASRERRTVQVRVRDAASPWSPWSEPSVVEAALLEPHDWVARWVAPAGAGRDDPLPLFRSPRFTVRAGLERARIHATAHGVYELDIDEVRVGDRLLAPGWQSYRHRLEFQTYDVTGQLPAGEHVLGAMLGDGWWRGRLGFPLIVRPDVYGSGLALLAQLELEYADGSREVVSTGADWSWAEGPIISSDLYDGEHHDARREPRDWSPVALPIVDPVPLVAAPDPPVRVTEVLEPVATLRSPSGALLLDFGQNLVGRPRIRVQGRAGDEVVLRHAEVLEHGELGTRPLRTAKATDRYILGADGEQEWAPRFTYHGFRFVEVAQWPGSPRPGDIVAEVVHSDLERTGWFETDDALLNRLHENVLWSTRGNFVDIPTDCPQRDERLGWTGDIAVFAPTAAFLFEVGGFLESWLADLRLEQRPDGTVPFFVPELELPAELAHLPGLALAPTAVWGDAAVTVPMALFDRSGDVGLLARQYDSMRAWVDRVLELAGRSGVWDEGFQFGDWLDPSAPPEHPSQAMTETALVATASLARSARLLARAASLLGRTDDERRYQSEADRVGTAFRERFWRGDRATSDTQTAYAIAIEWDLLNGADLAAAGDRLAELVRANGHRIGTGFVGTSLILDALTTAGYRDDAYRLLQQTEAPSWLYTVRMGGTTIWERWDSLLPDGSVNPGEMTSFNHYALGAVADWMHRTIGGLAPAAPGYREVRIAPRPGGGVTRARTAHRSPYGLIEVAWWLEGERLHVDASLPAGITGILDLGDGEDRVTGVVSRSTSWPLEGTESAIMAYSDSAARTGGQDD</sequence>
<evidence type="ECO:0000259" key="6">
    <source>
        <dbReference type="Pfam" id="PF17389"/>
    </source>
</evidence>
<evidence type="ECO:0000259" key="4">
    <source>
        <dbReference type="Pfam" id="PF05592"/>
    </source>
</evidence>
<dbReference type="PIRSF" id="PIRSF010631">
    <property type="entry name" value="A-rhamnsds"/>
    <property type="match status" value="1"/>
</dbReference>
<feature type="domain" description="Alpha-L-rhamnosidase concanavalin-like" evidence="4">
    <location>
        <begin position="304"/>
        <end position="402"/>
    </location>
</feature>
<keyword evidence="3 8" id="KW-0378">Hydrolase</keyword>
<dbReference type="Pfam" id="PF25788">
    <property type="entry name" value="Ig_Rha78A_N"/>
    <property type="match status" value="1"/>
</dbReference>
<evidence type="ECO:0000313" key="9">
    <source>
        <dbReference type="Proteomes" id="UP001241072"/>
    </source>
</evidence>
<dbReference type="InterPro" id="IPR012341">
    <property type="entry name" value="6hp_glycosidase-like_sf"/>
</dbReference>
<evidence type="ECO:0000313" key="8">
    <source>
        <dbReference type="EMBL" id="MDO7882754.1"/>
    </source>
</evidence>
<dbReference type="InterPro" id="IPR016007">
    <property type="entry name" value="Alpha_rhamnosid"/>
</dbReference>
<protein>
    <recommendedName>
        <fullName evidence="2">alpha-L-rhamnosidase</fullName>
        <ecNumber evidence="2">3.2.1.40</ecNumber>
    </recommendedName>
</protein>
<dbReference type="Proteomes" id="UP001241072">
    <property type="component" value="Unassembled WGS sequence"/>
</dbReference>
<dbReference type="InterPro" id="IPR035398">
    <property type="entry name" value="Bac_rhamnosid_C"/>
</dbReference>
<dbReference type="SUPFAM" id="SSF48208">
    <property type="entry name" value="Six-hairpin glycosidases"/>
    <property type="match status" value="1"/>
</dbReference>
<evidence type="ECO:0000256" key="1">
    <source>
        <dbReference type="ARBA" id="ARBA00001445"/>
    </source>
</evidence>
<dbReference type="InterPro" id="IPR008902">
    <property type="entry name" value="Rhamnosid_concanavalin"/>
</dbReference>
<keyword evidence="9" id="KW-1185">Reference proteome</keyword>
<evidence type="ECO:0000256" key="3">
    <source>
        <dbReference type="ARBA" id="ARBA00022801"/>
    </source>
</evidence>
<evidence type="ECO:0000259" key="5">
    <source>
        <dbReference type="Pfam" id="PF08531"/>
    </source>
</evidence>
<evidence type="ECO:0000256" key="2">
    <source>
        <dbReference type="ARBA" id="ARBA00012652"/>
    </source>
</evidence>
<dbReference type="EC" id="3.2.1.40" evidence="2"/>
<evidence type="ECO:0000259" key="7">
    <source>
        <dbReference type="Pfam" id="PF17390"/>
    </source>
</evidence>
<accession>A0ABT9BNZ7</accession>
<dbReference type="Pfam" id="PF08531">
    <property type="entry name" value="Bac_rhamnosid_N"/>
    <property type="match status" value="1"/>
</dbReference>
<gene>
    <name evidence="8" type="ORF">Q5716_11010</name>
</gene>
<dbReference type="GO" id="GO:0016787">
    <property type="term" value="F:hydrolase activity"/>
    <property type="evidence" value="ECO:0007669"/>
    <property type="project" value="UniProtKB-KW"/>
</dbReference>
<feature type="domain" description="Bacterial alpha-L-rhamnosidase N-terminal" evidence="5">
    <location>
        <begin position="134"/>
        <end position="272"/>
    </location>
</feature>
<dbReference type="Pfam" id="PF17389">
    <property type="entry name" value="Bac_rhamnosid6H"/>
    <property type="match status" value="1"/>
</dbReference>
<dbReference type="Pfam" id="PF17390">
    <property type="entry name" value="Bac_rhamnosid_C"/>
    <property type="match status" value="1"/>
</dbReference>
<dbReference type="Gene3D" id="2.60.420.10">
    <property type="entry name" value="Maltose phosphorylase, domain 3"/>
    <property type="match status" value="1"/>
</dbReference>
<dbReference type="PANTHER" id="PTHR33307:SF6">
    <property type="entry name" value="ALPHA-RHAMNOSIDASE (EUROFUNG)-RELATED"/>
    <property type="match status" value="1"/>
</dbReference>
<dbReference type="Pfam" id="PF05592">
    <property type="entry name" value="Bac_rhamnosid"/>
    <property type="match status" value="1"/>
</dbReference>
<feature type="domain" description="Alpha-L-rhamnosidase six-hairpin glycosidase" evidence="6">
    <location>
        <begin position="406"/>
        <end position="760"/>
    </location>
</feature>
<comment type="caution">
    <text evidence="8">The sequence shown here is derived from an EMBL/GenBank/DDBJ whole genome shotgun (WGS) entry which is preliminary data.</text>
</comment>
<reference evidence="8 9" key="1">
    <citation type="submission" date="2023-07" db="EMBL/GenBank/DDBJ databases">
        <title>Protaetiibacter sp. nov WY-16 isolated from soil.</title>
        <authorList>
            <person name="Liu B."/>
            <person name="Wan Y."/>
        </authorList>
    </citation>
    <scope>NUCLEOTIDE SEQUENCE [LARGE SCALE GENOMIC DNA]</scope>
    <source>
        <strain evidence="8 9">WY-16</strain>
    </source>
</reference>
<dbReference type="Gene3D" id="1.50.10.10">
    <property type="match status" value="1"/>
</dbReference>
<dbReference type="Gene3D" id="2.60.120.260">
    <property type="entry name" value="Galactose-binding domain-like"/>
    <property type="match status" value="2"/>
</dbReference>
<dbReference type="EMBL" id="JAUQUB010000002">
    <property type="protein sequence ID" value="MDO7882754.1"/>
    <property type="molecule type" value="Genomic_DNA"/>
</dbReference>
<dbReference type="Gene3D" id="2.60.40.10">
    <property type="entry name" value="Immunoglobulins"/>
    <property type="match status" value="1"/>
</dbReference>
<comment type="catalytic activity">
    <reaction evidence="1">
        <text>Hydrolysis of terminal non-reducing alpha-L-rhamnose residues in alpha-L-rhamnosides.</text>
        <dbReference type="EC" id="3.2.1.40"/>
    </reaction>
</comment>